<dbReference type="Proteomes" id="UP000515442">
    <property type="component" value="Chromosome"/>
</dbReference>
<dbReference type="SUPFAM" id="SSF46894">
    <property type="entry name" value="C-terminal effector domain of the bipartite response regulators"/>
    <property type="match status" value="1"/>
</dbReference>
<feature type="domain" description="HTH luxR-type" evidence="1">
    <location>
        <begin position="294"/>
        <end position="351"/>
    </location>
</feature>
<dbReference type="InterPro" id="IPR036388">
    <property type="entry name" value="WH-like_DNA-bd_sf"/>
</dbReference>
<dbReference type="InterPro" id="IPR000792">
    <property type="entry name" value="Tscrpt_reg_LuxR_C"/>
</dbReference>
<dbReference type="GO" id="GO:0003677">
    <property type="term" value="F:DNA binding"/>
    <property type="evidence" value="ECO:0007669"/>
    <property type="project" value="InterPro"/>
</dbReference>
<evidence type="ECO:0000313" key="2">
    <source>
        <dbReference type="EMBL" id="BBR41390.1"/>
    </source>
</evidence>
<dbReference type="SUPFAM" id="SSF55781">
    <property type="entry name" value="GAF domain-like"/>
    <property type="match status" value="1"/>
</dbReference>
<dbReference type="GO" id="GO:0006355">
    <property type="term" value="P:regulation of DNA-templated transcription"/>
    <property type="evidence" value="ECO:0007669"/>
    <property type="project" value="InterPro"/>
</dbReference>
<dbReference type="Gene3D" id="1.10.10.10">
    <property type="entry name" value="Winged helix-like DNA-binding domain superfamily/Winged helix DNA-binding domain"/>
    <property type="match status" value="1"/>
</dbReference>
<sequence>MAIYISKLLELQGRLYEAEQDYDLLCKIFDELRSLFNASAASVVLAPRQTPEDAIVWTKSYSRSDLAFYFERMADDVFLNTYMQHMLVGKAAIVDQLLNFERIDNPVFKEEMVPRFQARYALCILVPLSTRDEFAITLHRDKTQPPFTPAEQQMLQWLSNGLGCWARSYRRRQRFNEERILLTALLERDNRPRAVVDQYGHLQLTNRAMQQALGEYHITQNPVDHQLVIPSRWRPLWRESLSRGTEGRLVLSLSESHQVILEWTPLPEPSGWFELMLIDPRWEHERHLQRMELLYCLTKSEQDVLTLLSRGLTGAEVARLRGVSLETVKSQIKTLLHKTDTNNQNDLLNLLFNISH</sequence>
<evidence type="ECO:0000313" key="3">
    <source>
        <dbReference type="Proteomes" id="UP000515442"/>
    </source>
</evidence>
<dbReference type="SMART" id="SM00421">
    <property type="entry name" value="HTH_LUXR"/>
    <property type="match status" value="1"/>
</dbReference>
<dbReference type="PRINTS" id="PR00038">
    <property type="entry name" value="HTHLUXR"/>
</dbReference>
<evidence type="ECO:0000259" key="1">
    <source>
        <dbReference type="SMART" id="SM00421"/>
    </source>
</evidence>
<dbReference type="RefSeq" id="WP_197070601.1">
    <property type="nucleotide sequence ID" value="NZ_AP022038.1"/>
</dbReference>
<proteinExistence type="predicted"/>
<reference evidence="2 3" key="1">
    <citation type="submission" date="2019-12" db="EMBL/GenBank/DDBJ databases">
        <title>complete genome sequences of Aeromonas veronii str. WP3-W19-ESBL-03 isolated from wastewater treatment plant effluent.</title>
        <authorList>
            <person name="Sekizuka T."/>
            <person name="Itokawa K."/>
            <person name="Yatsu K."/>
            <person name="Inamine Y."/>
            <person name="Kuroda M."/>
        </authorList>
    </citation>
    <scope>NUCLEOTIDE SEQUENCE [LARGE SCALE GENOMIC DNA]</scope>
    <source>
        <strain evidence="2 3">WP3-W19-ESBL-03</strain>
    </source>
</reference>
<name>A0A6S5BZY1_AERVE</name>
<gene>
    <name evidence="2" type="ORF">WP3W19E03_39150</name>
</gene>
<dbReference type="AlphaFoldDB" id="A0A6S5BZY1"/>
<dbReference type="EMBL" id="AP022038">
    <property type="protein sequence ID" value="BBR41390.1"/>
    <property type="molecule type" value="Genomic_DNA"/>
</dbReference>
<dbReference type="InterPro" id="IPR016032">
    <property type="entry name" value="Sig_transdc_resp-reg_C-effctor"/>
</dbReference>
<protein>
    <recommendedName>
        <fullName evidence="1">HTH luxR-type domain-containing protein</fullName>
    </recommendedName>
</protein>
<accession>A0A6S5BZY1</accession>
<organism evidence="2 3">
    <name type="scientific">Aeromonas veronii</name>
    <dbReference type="NCBI Taxonomy" id="654"/>
    <lineage>
        <taxon>Bacteria</taxon>
        <taxon>Pseudomonadati</taxon>
        <taxon>Pseudomonadota</taxon>
        <taxon>Gammaproteobacteria</taxon>
        <taxon>Aeromonadales</taxon>
        <taxon>Aeromonadaceae</taxon>
        <taxon>Aeromonas</taxon>
    </lineage>
</organism>